<evidence type="ECO:0000313" key="2">
    <source>
        <dbReference type="EMBL" id="TFK31682.1"/>
    </source>
</evidence>
<organism evidence="2 3">
    <name type="scientific">Crucibulum laeve</name>
    <dbReference type="NCBI Taxonomy" id="68775"/>
    <lineage>
        <taxon>Eukaryota</taxon>
        <taxon>Fungi</taxon>
        <taxon>Dikarya</taxon>
        <taxon>Basidiomycota</taxon>
        <taxon>Agaricomycotina</taxon>
        <taxon>Agaricomycetes</taxon>
        <taxon>Agaricomycetidae</taxon>
        <taxon>Agaricales</taxon>
        <taxon>Agaricineae</taxon>
        <taxon>Nidulariaceae</taxon>
        <taxon>Crucibulum</taxon>
    </lineage>
</organism>
<dbReference type="EMBL" id="ML213719">
    <property type="protein sequence ID" value="TFK31682.1"/>
    <property type="molecule type" value="Genomic_DNA"/>
</dbReference>
<feature type="transmembrane region" description="Helical" evidence="1">
    <location>
        <begin position="519"/>
        <end position="541"/>
    </location>
</feature>
<reference evidence="2 3" key="1">
    <citation type="journal article" date="2019" name="Nat. Ecol. Evol.">
        <title>Megaphylogeny resolves global patterns of mushroom evolution.</title>
        <authorList>
            <person name="Varga T."/>
            <person name="Krizsan K."/>
            <person name="Foldi C."/>
            <person name="Dima B."/>
            <person name="Sanchez-Garcia M."/>
            <person name="Sanchez-Ramirez S."/>
            <person name="Szollosi G.J."/>
            <person name="Szarkandi J.G."/>
            <person name="Papp V."/>
            <person name="Albert L."/>
            <person name="Andreopoulos W."/>
            <person name="Angelini C."/>
            <person name="Antonin V."/>
            <person name="Barry K.W."/>
            <person name="Bougher N.L."/>
            <person name="Buchanan P."/>
            <person name="Buyck B."/>
            <person name="Bense V."/>
            <person name="Catcheside P."/>
            <person name="Chovatia M."/>
            <person name="Cooper J."/>
            <person name="Damon W."/>
            <person name="Desjardin D."/>
            <person name="Finy P."/>
            <person name="Geml J."/>
            <person name="Haridas S."/>
            <person name="Hughes K."/>
            <person name="Justo A."/>
            <person name="Karasinski D."/>
            <person name="Kautmanova I."/>
            <person name="Kiss B."/>
            <person name="Kocsube S."/>
            <person name="Kotiranta H."/>
            <person name="LaButti K.M."/>
            <person name="Lechner B.E."/>
            <person name="Liimatainen K."/>
            <person name="Lipzen A."/>
            <person name="Lukacs Z."/>
            <person name="Mihaltcheva S."/>
            <person name="Morgado L.N."/>
            <person name="Niskanen T."/>
            <person name="Noordeloos M.E."/>
            <person name="Ohm R.A."/>
            <person name="Ortiz-Santana B."/>
            <person name="Ovrebo C."/>
            <person name="Racz N."/>
            <person name="Riley R."/>
            <person name="Savchenko A."/>
            <person name="Shiryaev A."/>
            <person name="Soop K."/>
            <person name="Spirin V."/>
            <person name="Szebenyi C."/>
            <person name="Tomsovsky M."/>
            <person name="Tulloss R.E."/>
            <person name="Uehling J."/>
            <person name="Grigoriev I.V."/>
            <person name="Vagvolgyi C."/>
            <person name="Papp T."/>
            <person name="Martin F.M."/>
            <person name="Miettinen O."/>
            <person name="Hibbett D.S."/>
            <person name="Nagy L.G."/>
        </authorList>
    </citation>
    <scope>NUCLEOTIDE SEQUENCE [LARGE SCALE GENOMIC DNA]</scope>
    <source>
        <strain evidence="2 3">CBS 166.37</strain>
    </source>
</reference>
<dbReference type="Proteomes" id="UP000308652">
    <property type="component" value="Unassembled WGS sequence"/>
</dbReference>
<accession>A0A5C3LG52</accession>
<keyword evidence="1" id="KW-0812">Transmembrane</keyword>
<keyword evidence="3" id="KW-1185">Reference proteome</keyword>
<keyword evidence="1" id="KW-0472">Membrane</keyword>
<dbReference type="AlphaFoldDB" id="A0A5C3LG52"/>
<evidence type="ECO:0000256" key="1">
    <source>
        <dbReference type="SAM" id="Phobius"/>
    </source>
</evidence>
<keyword evidence="1" id="KW-1133">Transmembrane helix</keyword>
<name>A0A5C3LG52_9AGAR</name>
<proteinExistence type="predicted"/>
<evidence type="ECO:0000313" key="3">
    <source>
        <dbReference type="Proteomes" id="UP000308652"/>
    </source>
</evidence>
<sequence>MPYSERQSPSTYWGHVRPRRLLHEDPGVIGCSWFARDPNDKWHVHANIFRIFITLLTAPFYLLMKTITVLIADHTTCRVNNAKKSWFVELSSIPDSVLYSSPSHGRRAQYGLTGTQPDWMLRVEFHADAPPTYDQVRWCDDIQRKGYTAMSYFMYSAFVLFREAGLTPLDPKPSGERQWSLKDRKRISECILHEYAAARARYGIPPGTEYIWLDELCLSDESIVDEREMDKQRTKELGRLSDIFRRASKVCVFCDAVGCDHTGLDCHWGSRLFTIGEILHASEVLVMTRTQLQRGGIQSNLTPWKADHFREAMKAKAEQGQRWHLLAIMQHAANCGAVPWQAAIHSLIVEAIRRDDQSRHRDHRMLGKALNGLLPRRARLDDLEGRCGWEDLAWLLELNQGFYNPASLAAVCNLSEDSTSRHRWLGGPIAPAEGNERLEPIVSAFPIDVPQPDNTRHPALCVIGPKTIPIQHQLRRDPNGLYNNKDVRWIRGDAVRGMFIATLVASFLTTIGHTTKALVLIYASSVAFCIVELVVSTMYIVREGWVYIDDTQWGPDIGKTLGAQDRHLRHLAYWGERQLVPKWDPIKLKDSNTQSRAGTLVDLNSRVAAKTNVLGVPNDLIMLAVHGCGITCMLLHRPDDPKLISPKVGMVNLPPYILVQSQQSGTVFIGGTPQEFGTPPVDMKSRRVSRLAGLASFSAGIGAPLALEAIAKVGATETRSYDPR</sequence>
<protein>
    <recommendedName>
        <fullName evidence="4">Heterokaryon incompatibility domain-containing protein</fullName>
    </recommendedName>
</protein>
<evidence type="ECO:0008006" key="4">
    <source>
        <dbReference type="Google" id="ProtNLM"/>
    </source>
</evidence>
<feature type="transmembrane region" description="Helical" evidence="1">
    <location>
        <begin position="494"/>
        <end position="513"/>
    </location>
</feature>
<dbReference type="OrthoDB" id="2624308at2759"/>
<gene>
    <name evidence="2" type="ORF">BDQ12DRAFT_693716</name>
</gene>